<keyword evidence="4 6" id="KW-0472">Membrane</keyword>
<proteinExistence type="predicted"/>
<feature type="transmembrane region" description="Helical" evidence="6">
    <location>
        <begin position="381"/>
        <end position="407"/>
    </location>
</feature>
<keyword evidence="2 6" id="KW-0812">Transmembrane</keyword>
<gene>
    <name evidence="7" type="ORF">SLS60_010504</name>
</gene>
<feature type="transmembrane region" description="Helical" evidence="6">
    <location>
        <begin position="212"/>
        <end position="236"/>
    </location>
</feature>
<feature type="region of interest" description="Disordered" evidence="5">
    <location>
        <begin position="17"/>
        <end position="55"/>
    </location>
</feature>
<dbReference type="InterPro" id="IPR011701">
    <property type="entry name" value="MFS"/>
</dbReference>
<feature type="transmembrane region" description="Helical" evidence="6">
    <location>
        <begin position="118"/>
        <end position="142"/>
    </location>
</feature>
<accession>A0ABR3QPP1</accession>
<feature type="transmembrane region" description="Helical" evidence="6">
    <location>
        <begin position="162"/>
        <end position="182"/>
    </location>
</feature>
<dbReference type="PANTHER" id="PTHR23502:SF47">
    <property type="entry name" value="MAJOR FACILITATOR SUPERFAMILY (MFS) PROFILE DOMAIN-CONTAINING PROTEIN-RELATED"/>
    <property type="match status" value="1"/>
</dbReference>
<comment type="subcellular location">
    <subcellularLocation>
        <location evidence="1">Membrane</location>
        <topology evidence="1">Multi-pass membrane protein</topology>
    </subcellularLocation>
</comment>
<name>A0ABR3QPP1_9PLEO</name>
<feature type="transmembrane region" description="Helical" evidence="6">
    <location>
        <begin position="493"/>
        <end position="513"/>
    </location>
</feature>
<evidence type="ECO:0000256" key="5">
    <source>
        <dbReference type="SAM" id="MobiDB-lite"/>
    </source>
</evidence>
<keyword evidence="8" id="KW-1185">Reference proteome</keyword>
<evidence type="ECO:0008006" key="9">
    <source>
        <dbReference type="Google" id="ProtNLM"/>
    </source>
</evidence>
<dbReference type="PANTHER" id="PTHR23502">
    <property type="entry name" value="MAJOR FACILITATOR SUPERFAMILY"/>
    <property type="match status" value="1"/>
</dbReference>
<comment type="caution">
    <text evidence="7">The sequence shown here is derived from an EMBL/GenBank/DDBJ whole genome shotgun (WGS) entry which is preliminary data.</text>
</comment>
<dbReference type="SUPFAM" id="SSF103473">
    <property type="entry name" value="MFS general substrate transporter"/>
    <property type="match status" value="1"/>
</dbReference>
<protein>
    <recommendedName>
        <fullName evidence="9">MFS general substrate transporter</fullName>
    </recommendedName>
</protein>
<dbReference type="Proteomes" id="UP001521785">
    <property type="component" value="Unassembled WGS sequence"/>
</dbReference>
<dbReference type="EMBL" id="JAKJXO020000018">
    <property type="protein sequence ID" value="KAL1593772.1"/>
    <property type="molecule type" value="Genomic_DNA"/>
</dbReference>
<evidence type="ECO:0000256" key="3">
    <source>
        <dbReference type="ARBA" id="ARBA00022989"/>
    </source>
</evidence>
<feature type="transmembrane region" description="Helical" evidence="6">
    <location>
        <begin position="189"/>
        <end position="206"/>
    </location>
</feature>
<feature type="transmembrane region" description="Helical" evidence="6">
    <location>
        <begin position="419"/>
        <end position="441"/>
    </location>
</feature>
<feature type="transmembrane region" description="Helical" evidence="6">
    <location>
        <begin position="554"/>
        <end position="578"/>
    </location>
</feature>
<evidence type="ECO:0000256" key="6">
    <source>
        <dbReference type="SAM" id="Phobius"/>
    </source>
</evidence>
<dbReference type="Pfam" id="PF07690">
    <property type="entry name" value="MFS_1"/>
    <property type="match status" value="1"/>
</dbReference>
<feature type="transmembrane region" description="Helical" evidence="6">
    <location>
        <begin position="248"/>
        <end position="268"/>
    </location>
</feature>
<evidence type="ECO:0000313" key="7">
    <source>
        <dbReference type="EMBL" id="KAL1593772.1"/>
    </source>
</evidence>
<feature type="transmembrane region" description="Helical" evidence="6">
    <location>
        <begin position="280"/>
        <end position="298"/>
    </location>
</feature>
<feature type="compositionally biased region" description="Basic and acidic residues" evidence="5">
    <location>
        <begin position="17"/>
        <end position="29"/>
    </location>
</feature>
<feature type="transmembrane region" description="Helical" evidence="6">
    <location>
        <begin position="462"/>
        <end position="487"/>
    </location>
</feature>
<keyword evidence="3 6" id="KW-1133">Transmembrane helix</keyword>
<evidence type="ECO:0000256" key="1">
    <source>
        <dbReference type="ARBA" id="ARBA00004141"/>
    </source>
</evidence>
<dbReference type="InterPro" id="IPR036259">
    <property type="entry name" value="MFS_trans_sf"/>
</dbReference>
<evidence type="ECO:0000256" key="4">
    <source>
        <dbReference type="ARBA" id="ARBA00023136"/>
    </source>
</evidence>
<feature type="transmembrane region" description="Helical" evidence="6">
    <location>
        <begin position="525"/>
        <end position="548"/>
    </location>
</feature>
<dbReference type="Gene3D" id="1.20.1250.20">
    <property type="entry name" value="MFS general substrate transporter like domains"/>
    <property type="match status" value="1"/>
</dbReference>
<organism evidence="7 8">
    <name type="scientific">Paraconiothyrium brasiliense</name>
    <dbReference type="NCBI Taxonomy" id="300254"/>
    <lineage>
        <taxon>Eukaryota</taxon>
        <taxon>Fungi</taxon>
        <taxon>Dikarya</taxon>
        <taxon>Ascomycota</taxon>
        <taxon>Pezizomycotina</taxon>
        <taxon>Dothideomycetes</taxon>
        <taxon>Pleosporomycetidae</taxon>
        <taxon>Pleosporales</taxon>
        <taxon>Massarineae</taxon>
        <taxon>Didymosphaeriaceae</taxon>
        <taxon>Paraconiothyrium</taxon>
    </lineage>
</organism>
<reference evidence="7 8" key="1">
    <citation type="submission" date="2024-02" db="EMBL/GenBank/DDBJ databases">
        <title>De novo assembly and annotation of 12 fungi associated with fruit tree decline syndrome in Ontario, Canada.</title>
        <authorList>
            <person name="Sulman M."/>
            <person name="Ellouze W."/>
            <person name="Ilyukhin E."/>
        </authorList>
    </citation>
    <scope>NUCLEOTIDE SEQUENCE [LARGE SCALE GENOMIC DNA]</scope>
    <source>
        <strain evidence="7 8">M42-189</strain>
    </source>
</reference>
<evidence type="ECO:0000256" key="2">
    <source>
        <dbReference type="ARBA" id="ARBA00022692"/>
    </source>
</evidence>
<sequence>MDIASIVYRSADVDIPDRPEIHVDEKAELAKSPPQPLRVPRPVGSSEDVPEIEAASPELHPVFDSESDKSFNTTRRKHESYDLSGSVFLISREGKTLNLPIPSESQHDPLNWSRWKTFAAMVAVGWYSATALTAVQAVSLMMDGIMPDFAHEMIAPWSPETLTTAPTLFMGIGAFLWIPLSLALGRRPVFLLAALLDFLAILGAGYSRTFYQILACVCLLGIAEGLALSLAFLMVVDMTFIDRRPTTIATLWSIAGFFGTSSLCLVPILSEDGKEWNLFYFRWACPSVIALVLAFFLYPETYFKRPTVAFDGMILMQSATEKLTIYEDQEAESDIYRDLPSFDTEKRGLLHRFGLSRSPSASWKAFSRCYLQMFFCAVNPLVFWVLIASAFNFTGMMFIGATFAPILNAPPYNLPSWKITLVNFSSGCGSLLAYFFAGYLMCKALTFLSKRNKGVREAEHYLVAYIVPVITGAMSTLIYGLAVHYHWHYPVFYVAYGLNGLSYVSLSIGNTLWVTEAFPRWAAPALAVVSGGCYLLSFCMSFALAPWVAAHGHLLVGMELTVLQLVGGMITLPIAFWGKSARQKIHGRWAYERSGALRPL</sequence>
<evidence type="ECO:0000313" key="8">
    <source>
        <dbReference type="Proteomes" id="UP001521785"/>
    </source>
</evidence>